<reference evidence="3" key="1">
    <citation type="journal article" date="2019" name="Int. J. Syst. Evol. Microbiol.">
        <title>The Global Catalogue of Microorganisms (GCM) 10K type strain sequencing project: providing services to taxonomists for standard genome sequencing and annotation.</title>
        <authorList>
            <consortium name="The Broad Institute Genomics Platform"/>
            <consortium name="The Broad Institute Genome Sequencing Center for Infectious Disease"/>
            <person name="Wu L."/>
            <person name="Ma J."/>
        </authorList>
    </citation>
    <scope>NUCLEOTIDE SEQUENCE [LARGE SCALE GENOMIC DNA]</scope>
    <source>
        <strain evidence="3">KCTC 42456</strain>
    </source>
</reference>
<dbReference type="SUPFAM" id="SSF56935">
    <property type="entry name" value="Porins"/>
    <property type="match status" value="1"/>
</dbReference>
<sequence>MILNRKFILALTFLCAIVCNAMAQSTINSPYSKFGVGNIKGSYLPQNKGMGNLAYGIGTVGGYQNINISNPASYSFLRLTVFDIGASTALQTLSKGDLKEQSFNATLSHIAIGVPVTKKSAISFGLLPYSNFGYEFKNSSQKVDTFSVDQIYAGEGGLTKAYLGYGLGLGKHFSVGINMSYLFGNLRESKATEFTNYVGFLNSRTVNNNAIGGLNFDLGLMYITALNDKTKLTIGYTGGAKTQLNTKFSQLSTRYQTINGADLTSDSTSFINEVEGNLIIPTNHNFGFSIERVNKWLVGADLRLANWSEFKKSGSTDVLNNTWGFSVGGQITPNSNAVTNYLKLMDYRMGFNYNKSYVAINNRDIDVKSVNFGLGFPLVSSRSAFYKINLATELGVRGTLDNNLVKENFFNIHLGFLINDRWFQKYKYD</sequence>
<gene>
    <name evidence="2" type="ORF">ACFSSE_06715</name>
</gene>
<dbReference type="Proteomes" id="UP001597546">
    <property type="component" value="Unassembled WGS sequence"/>
</dbReference>
<name>A0ABW5TRI2_9SPHI</name>
<evidence type="ECO:0000256" key="1">
    <source>
        <dbReference type="SAM" id="SignalP"/>
    </source>
</evidence>
<keyword evidence="3" id="KW-1185">Reference proteome</keyword>
<organism evidence="2 3">
    <name type="scientific">Pedobacter alpinus</name>
    <dbReference type="NCBI Taxonomy" id="1590643"/>
    <lineage>
        <taxon>Bacteria</taxon>
        <taxon>Pseudomonadati</taxon>
        <taxon>Bacteroidota</taxon>
        <taxon>Sphingobacteriia</taxon>
        <taxon>Sphingobacteriales</taxon>
        <taxon>Sphingobacteriaceae</taxon>
        <taxon>Pedobacter</taxon>
    </lineage>
</organism>
<keyword evidence="1" id="KW-0732">Signal</keyword>
<dbReference type="Gene3D" id="2.40.160.60">
    <property type="entry name" value="Outer membrane protein transport protein (OMPP1/FadL/TodX)"/>
    <property type="match status" value="1"/>
</dbReference>
<accession>A0ABW5TRI2</accession>
<evidence type="ECO:0008006" key="4">
    <source>
        <dbReference type="Google" id="ProtNLM"/>
    </source>
</evidence>
<evidence type="ECO:0000313" key="3">
    <source>
        <dbReference type="Proteomes" id="UP001597546"/>
    </source>
</evidence>
<feature type="chain" id="PRO_5046559015" description="Long-chain fatty acid transport protein" evidence="1">
    <location>
        <begin position="24"/>
        <end position="429"/>
    </location>
</feature>
<protein>
    <recommendedName>
        <fullName evidence="4">Long-chain fatty acid transport protein</fullName>
    </recommendedName>
</protein>
<comment type="caution">
    <text evidence="2">The sequence shown here is derived from an EMBL/GenBank/DDBJ whole genome shotgun (WGS) entry which is preliminary data.</text>
</comment>
<dbReference type="EMBL" id="JBHULV010000022">
    <property type="protein sequence ID" value="MFD2731393.1"/>
    <property type="molecule type" value="Genomic_DNA"/>
</dbReference>
<dbReference type="RefSeq" id="WP_379042854.1">
    <property type="nucleotide sequence ID" value="NZ_JBHSKW010000027.1"/>
</dbReference>
<feature type="signal peptide" evidence="1">
    <location>
        <begin position="1"/>
        <end position="23"/>
    </location>
</feature>
<proteinExistence type="predicted"/>
<evidence type="ECO:0000313" key="2">
    <source>
        <dbReference type="EMBL" id="MFD2731393.1"/>
    </source>
</evidence>